<evidence type="ECO:0000313" key="1">
    <source>
        <dbReference type="EMBL" id="MBX00777.1"/>
    </source>
</evidence>
<dbReference type="AlphaFoldDB" id="A0A2P2K4W7"/>
<name>A0A2P2K4W7_RHIMU</name>
<dbReference type="EMBL" id="GGEC01020293">
    <property type="protein sequence ID" value="MBX00777.1"/>
    <property type="molecule type" value="Transcribed_RNA"/>
</dbReference>
<organism evidence="1">
    <name type="scientific">Rhizophora mucronata</name>
    <name type="common">Asiatic mangrove</name>
    <dbReference type="NCBI Taxonomy" id="61149"/>
    <lineage>
        <taxon>Eukaryota</taxon>
        <taxon>Viridiplantae</taxon>
        <taxon>Streptophyta</taxon>
        <taxon>Embryophyta</taxon>
        <taxon>Tracheophyta</taxon>
        <taxon>Spermatophyta</taxon>
        <taxon>Magnoliopsida</taxon>
        <taxon>eudicotyledons</taxon>
        <taxon>Gunneridae</taxon>
        <taxon>Pentapetalae</taxon>
        <taxon>rosids</taxon>
        <taxon>fabids</taxon>
        <taxon>Malpighiales</taxon>
        <taxon>Rhizophoraceae</taxon>
        <taxon>Rhizophora</taxon>
    </lineage>
</organism>
<sequence length="45" mass="5133">MVKLLMQLVTVPFDCRCLLRVRLAKLRSREVKDLITSTDGSENLA</sequence>
<proteinExistence type="predicted"/>
<protein>
    <submittedName>
        <fullName evidence="1">Uncharacterized protein</fullName>
    </submittedName>
</protein>
<accession>A0A2P2K4W7</accession>
<reference evidence="1" key="1">
    <citation type="submission" date="2018-02" db="EMBL/GenBank/DDBJ databases">
        <title>Rhizophora mucronata_Transcriptome.</title>
        <authorList>
            <person name="Meera S.P."/>
            <person name="Sreeshan A."/>
            <person name="Augustine A."/>
        </authorList>
    </citation>
    <scope>NUCLEOTIDE SEQUENCE</scope>
    <source>
        <tissue evidence="1">Leaf</tissue>
    </source>
</reference>